<organism evidence="1 2">
    <name type="scientific">Brucella pseudogrignonensis</name>
    <dbReference type="NCBI Taxonomy" id="419475"/>
    <lineage>
        <taxon>Bacteria</taxon>
        <taxon>Pseudomonadati</taxon>
        <taxon>Pseudomonadota</taxon>
        <taxon>Alphaproteobacteria</taxon>
        <taxon>Hyphomicrobiales</taxon>
        <taxon>Brucellaceae</taxon>
        <taxon>Brucella/Ochrobactrum group</taxon>
        <taxon>Brucella</taxon>
    </lineage>
</organism>
<proteinExistence type="predicted"/>
<dbReference type="InterPro" id="IPR008651">
    <property type="entry name" value="Uncharacterised_HicB"/>
</dbReference>
<dbReference type="InterPro" id="IPR035069">
    <property type="entry name" value="TTHA1013/TTHA0281-like"/>
</dbReference>
<gene>
    <name evidence="1" type="ORF">J2782_003269</name>
</gene>
<dbReference type="Pfam" id="PF05534">
    <property type="entry name" value="HicB"/>
    <property type="match status" value="1"/>
</dbReference>
<sequence length="110" mass="12002">MRNVMEIIGEKAVITFDPDIEMFRGEFIGMIGGADFYANNVQDLVEEGRKSLEVFFELCKEKGIEPHRQFSGRFNVRIDPTDHAAAVAAAAAAGKSLNEWVAGAIKLAAA</sequence>
<dbReference type="SUPFAM" id="SSF143100">
    <property type="entry name" value="TTHA1013/TTHA0281-like"/>
    <property type="match status" value="1"/>
</dbReference>
<name>A0ABU1MBU1_9HYPH</name>
<dbReference type="Proteomes" id="UP001184614">
    <property type="component" value="Unassembled WGS sequence"/>
</dbReference>
<accession>A0ABU1MBU1</accession>
<evidence type="ECO:0000313" key="1">
    <source>
        <dbReference type="EMBL" id="MDR6433523.1"/>
    </source>
</evidence>
<reference evidence="1 2" key="1">
    <citation type="submission" date="2023-07" db="EMBL/GenBank/DDBJ databases">
        <title>Sorghum-associated microbial communities from plants grown in Nebraska, USA.</title>
        <authorList>
            <person name="Schachtman D."/>
        </authorList>
    </citation>
    <scope>NUCLEOTIDE SEQUENCE [LARGE SCALE GENOMIC DNA]</scope>
    <source>
        <strain evidence="1 2">DS1730</strain>
    </source>
</reference>
<comment type="caution">
    <text evidence="1">The sequence shown here is derived from an EMBL/GenBank/DDBJ whole genome shotgun (WGS) entry which is preliminary data.</text>
</comment>
<dbReference type="EMBL" id="JAVDQT010000006">
    <property type="protein sequence ID" value="MDR6433523.1"/>
    <property type="molecule type" value="Genomic_DNA"/>
</dbReference>
<keyword evidence="2" id="KW-1185">Reference proteome</keyword>
<evidence type="ECO:0000313" key="2">
    <source>
        <dbReference type="Proteomes" id="UP001184614"/>
    </source>
</evidence>
<protein>
    <submittedName>
        <fullName evidence="1">HicB family RNase H-like nuclease</fullName>
    </submittedName>
</protein>